<dbReference type="InterPro" id="IPR031316">
    <property type="entry name" value="FlgM_C"/>
</dbReference>
<keyword evidence="3" id="KW-1185">Reference proteome</keyword>
<dbReference type="SUPFAM" id="SSF101498">
    <property type="entry name" value="Anti-sigma factor FlgM"/>
    <property type="match status" value="1"/>
</dbReference>
<reference evidence="2 3" key="1">
    <citation type="submission" date="2019-08" db="EMBL/GenBank/DDBJ databases">
        <authorList>
            <person name="Guy L."/>
        </authorList>
    </citation>
    <scope>NUCLEOTIDE SEQUENCE [LARGE SCALE GENOMIC DNA]</scope>
    <source>
        <strain evidence="2 3">SGT-108</strain>
    </source>
</reference>
<organism evidence="2 3">
    <name type="scientific">Aquicella siphonis</name>
    <dbReference type="NCBI Taxonomy" id="254247"/>
    <lineage>
        <taxon>Bacteria</taxon>
        <taxon>Pseudomonadati</taxon>
        <taxon>Pseudomonadota</taxon>
        <taxon>Gammaproteobacteria</taxon>
        <taxon>Legionellales</taxon>
        <taxon>Coxiellaceae</taxon>
        <taxon>Aquicella</taxon>
    </lineage>
</organism>
<evidence type="ECO:0000259" key="1">
    <source>
        <dbReference type="Pfam" id="PF04316"/>
    </source>
</evidence>
<evidence type="ECO:0000313" key="2">
    <source>
        <dbReference type="EMBL" id="VVC77086.1"/>
    </source>
</evidence>
<dbReference type="AlphaFoldDB" id="A0A5E4PLH9"/>
<gene>
    <name evidence="2" type="ORF">AQUSIP_24130</name>
</gene>
<name>A0A5E4PLH9_9COXI</name>
<dbReference type="InterPro" id="IPR035890">
    <property type="entry name" value="Anti-sigma-28_factor_FlgM_sf"/>
</dbReference>
<dbReference type="Proteomes" id="UP000324194">
    <property type="component" value="Chromosome 2"/>
</dbReference>
<dbReference type="Pfam" id="PF04316">
    <property type="entry name" value="FlgM"/>
    <property type="match status" value="1"/>
</dbReference>
<dbReference type="RefSeq" id="WP_172622869.1">
    <property type="nucleotide sequence ID" value="NZ_LR699120.1"/>
</dbReference>
<protein>
    <recommendedName>
        <fullName evidence="1">Anti-sigma-28 factor FlgM C-terminal domain-containing protein</fullName>
    </recommendedName>
</protein>
<proteinExistence type="predicted"/>
<sequence>MVNEVKLDYVENLNNILSNKKADSKGEQNASLHQAKEDGVHIRLRTFQDLMVAETSTDEITKLSDIKRRIDAGHYKVDTDELAKKLYRHLYQNNSTIG</sequence>
<dbReference type="KEGG" id="asip:AQUSIP_24130"/>
<evidence type="ECO:0000313" key="3">
    <source>
        <dbReference type="Proteomes" id="UP000324194"/>
    </source>
</evidence>
<dbReference type="EMBL" id="LR699120">
    <property type="protein sequence ID" value="VVC77086.1"/>
    <property type="molecule type" value="Genomic_DNA"/>
</dbReference>
<accession>A0A5E4PLH9</accession>
<feature type="domain" description="Anti-sigma-28 factor FlgM C-terminal" evidence="1">
    <location>
        <begin position="61"/>
        <end position="87"/>
    </location>
</feature>